<evidence type="ECO:0000256" key="1">
    <source>
        <dbReference type="ARBA" id="ARBA00010657"/>
    </source>
</evidence>
<organism evidence="2 3">
    <name type="scientific">Clostridium butyricum</name>
    <dbReference type="NCBI Taxonomy" id="1492"/>
    <lineage>
        <taxon>Bacteria</taxon>
        <taxon>Bacillati</taxon>
        <taxon>Bacillota</taxon>
        <taxon>Clostridia</taxon>
        <taxon>Eubacteriales</taxon>
        <taxon>Clostridiaceae</taxon>
        <taxon>Clostridium</taxon>
    </lineage>
</organism>
<dbReference type="EMBL" id="LRDH01000095">
    <property type="protein sequence ID" value="PPV16020.1"/>
    <property type="molecule type" value="Genomic_DNA"/>
</dbReference>
<comment type="caution">
    <text evidence="2">The sequence shown here is derived from an EMBL/GenBank/DDBJ whole genome shotgun (WGS) entry which is preliminary data.</text>
</comment>
<dbReference type="InterPro" id="IPR001668">
    <property type="entry name" value="Mob_Pre"/>
</dbReference>
<dbReference type="CDD" id="cd17242">
    <property type="entry name" value="MobM_relaxase"/>
    <property type="match status" value="1"/>
</dbReference>
<accession>A0A2S7FCX0</accession>
<protein>
    <recommendedName>
        <fullName evidence="4">Recombinase</fullName>
    </recommendedName>
</protein>
<dbReference type="NCBIfam" id="NF041497">
    <property type="entry name" value="MobV"/>
    <property type="match status" value="1"/>
</dbReference>
<dbReference type="GO" id="GO:0006310">
    <property type="term" value="P:DNA recombination"/>
    <property type="evidence" value="ECO:0007669"/>
    <property type="project" value="InterPro"/>
</dbReference>
<dbReference type="AlphaFoldDB" id="A0A2S7FCX0"/>
<proteinExistence type="inferred from homology"/>
<gene>
    <name evidence="2" type="ORF">AWN73_10740</name>
</gene>
<sequence>MSKKIYSDDDENNDKGEQEYIKANHDSPYGLECKDSANKNYVHEESSNINLDKYNKHVGDYSQKYFCVFRIGKKIKYMEQVCMFEKHMERDMEVPNADPELSKYNRILIGSKNIQSDVREYIYGIKLRINANIGVDLVLTTGKDFFKNMNEEDKEQWIQENIKFLKENFGGNCIYACLHLDETTPHIHALIVPRFWNQEKNRYELKSNLYFDGIDKMRDWQDKYAKNMKCKFNNLIRGVRGSKANHIDIKTYYSLLNQKLNIKDHSQVVAYAKGNYLLEKRIKALEKTIEAMSANQNTVKLINKIEKLDKNNKIYKEVIKSLCKTYKISEKEVYAIIEKIEGKSNKNEREK</sequence>
<dbReference type="RefSeq" id="WP_043664805.1">
    <property type="nucleotide sequence ID" value="NZ_JBFNYE010000007.1"/>
</dbReference>
<evidence type="ECO:0000313" key="2">
    <source>
        <dbReference type="EMBL" id="PPV16020.1"/>
    </source>
</evidence>
<dbReference type="Proteomes" id="UP000238081">
    <property type="component" value="Unassembled WGS sequence"/>
</dbReference>
<dbReference type="Gene3D" id="3.30.930.30">
    <property type="match status" value="1"/>
</dbReference>
<comment type="similarity">
    <text evidence="1">Belongs to the plasmid mobilization pre family.</text>
</comment>
<evidence type="ECO:0000313" key="3">
    <source>
        <dbReference type="Proteomes" id="UP000238081"/>
    </source>
</evidence>
<reference evidence="2 3" key="1">
    <citation type="submission" date="2016-01" db="EMBL/GenBank/DDBJ databases">
        <title>Characterization of the Clostridium difficile lineages that are prevalent in Hong Kong and China.</title>
        <authorList>
            <person name="Kwok J.S.-L."/>
            <person name="Lam W.-Y."/>
            <person name="Ip M."/>
            <person name="Chan T.-F."/>
            <person name="Hawkey P.M."/>
            <person name="Tsui S.K.-W."/>
        </authorList>
    </citation>
    <scope>NUCLEOTIDE SEQUENCE [LARGE SCALE GENOMIC DNA]</scope>
    <source>
        <strain evidence="2 3">300064</strain>
    </source>
</reference>
<name>A0A2S7FCX0_CLOBU</name>
<dbReference type="GO" id="GO:0003677">
    <property type="term" value="F:DNA binding"/>
    <property type="evidence" value="ECO:0007669"/>
    <property type="project" value="InterPro"/>
</dbReference>
<evidence type="ECO:0008006" key="4">
    <source>
        <dbReference type="Google" id="ProtNLM"/>
    </source>
</evidence>
<dbReference type="Pfam" id="PF01076">
    <property type="entry name" value="Mob_Pre"/>
    <property type="match status" value="1"/>
</dbReference>